<evidence type="ECO:0000256" key="1">
    <source>
        <dbReference type="ARBA" id="ARBA00022723"/>
    </source>
</evidence>
<organism evidence="4 5">
    <name type="scientific">Nonlabens tegetincola</name>
    <dbReference type="NCBI Taxonomy" id="323273"/>
    <lineage>
        <taxon>Bacteria</taxon>
        <taxon>Pseudomonadati</taxon>
        <taxon>Bacteroidota</taxon>
        <taxon>Flavobacteriia</taxon>
        <taxon>Flavobacteriales</taxon>
        <taxon>Flavobacteriaceae</taxon>
        <taxon>Nonlabens</taxon>
    </lineage>
</organism>
<sequence>MKNLVVVLIAFLGFYGVQAQDKMRKHSDEMTQKVAHVQLDQIKGEFVQKQITLKPGTYIFDVSNKNVGHEVGFVLVKKGADISNPKNHIQTAYVTQTVKTGETQQSNPTKLEAGEYVYFCPLNPTSTDNTILVE</sequence>
<dbReference type="Pfam" id="PF00127">
    <property type="entry name" value="Copper-bind"/>
    <property type="match status" value="1"/>
</dbReference>
<keyword evidence="2" id="KW-0186">Copper</keyword>
<gene>
    <name evidence="4" type="ORF">JCM19294_2116</name>
</gene>
<dbReference type="Proteomes" id="UP000029221">
    <property type="component" value="Unassembled WGS sequence"/>
</dbReference>
<comment type="caution">
    <text evidence="4">The sequence shown here is derived from an EMBL/GenBank/DDBJ whole genome shotgun (WGS) entry which is preliminary data.</text>
</comment>
<evidence type="ECO:0000313" key="5">
    <source>
        <dbReference type="Proteomes" id="UP000029221"/>
    </source>
</evidence>
<evidence type="ECO:0000313" key="4">
    <source>
        <dbReference type="EMBL" id="GAK96603.1"/>
    </source>
</evidence>
<dbReference type="Gene3D" id="2.60.40.420">
    <property type="entry name" value="Cupredoxins - blue copper proteins"/>
    <property type="match status" value="1"/>
</dbReference>
<dbReference type="InterPro" id="IPR000923">
    <property type="entry name" value="BlueCu_1"/>
</dbReference>
<keyword evidence="5" id="KW-1185">Reference proteome</keyword>
<dbReference type="STRING" id="319236.BST91_07330"/>
<protein>
    <recommendedName>
        <fullName evidence="3">Blue (type 1) copper domain-containing protein</fullName>
    </recommendedName>
</protein>
<keyword evidence="1" id="KW-0479">Metal-binding</keyword>
<reference evidence="4" key="1">
    <citation type="journal article" date="2014" name="Genome Announc.">
        <title>Draft Genome Sequences of Marine Flavobacterium Nonlabens Strains NR17, NR24, NR27, NR32, NR33, and Ara13.</title>
        <authorList>
            <person name="Nakanishi M."/>
            <person name="Meirelles P."/>
            <person name="Suzuki R."/>
            <person name="Takatani N."/>
            <person name="Mino S."/>
            <person name="Suda W."/>
            <person name="Oshima K."/>
            <person name="Hattori M."/>
            <person name="Ohkuma M."/>
            <person name="Hosokawa M."/>
            <person name="Miyashita K."/>
            <person name="Thompson F.L."/>
            <person name="Niwa A."/>
            <person name="Sawabe T."/>
            <person name="Sawabe T."/>
        </authorList>
    </citation>
    <scope>NUCLEOTIDE SEQUENCE [LARGE SCALE GENOMIC DNA]</scope>
    <source>
        <strain evidence="4">JCM 19294</strain>
    </source>
</reference>
<feature type="domain" description="Blue (type 1) copper" evidence="3">
    <location>
        <begin position="42"/>
        <end position="120"/>
    </location>
</feature>
<evidence type="ECO:0000256" key="2">
    <source>
        <dbReference type="ARBA" id="ARBA00023008"/>
    </source>
</evidence>
<dbReference type="eggNOG" id="COG3794">
    <property type="taxonomic scope" value="Bacteria"/>
</dbReference>
<dbReference type="RefSeq" id="WP_052510307.1">
    <property type="nucleotide sequence ID" value="NZ_BBML01000002.1"/>
</dbReference>
<accession>A0A090Q4D0</accession>
<name>A0A090Q4D0_9FLAO</name>
<evidence type="ECO:0000259" key="3">
    <source>
        <dbReference type="Pfam" id="PF00127"/>
    </source>
</evidence>
<dbReference type="GO" id="GO:0005507">
    <property type="term" value="F:copper ion binding"/>
    <property type="evidence" value="ECO:0007669"/>
    <property type="project" value="InterPro"/>
</dbReference>
<dbReference type="AlphaFoldDB" id="A0A090Q4D0"/>
<dbReference type="InterPro" id="IPR008972">
    <property type="entry name" value="Cupredoxin"/>
</dbReference>
<dbReference type="GO" id="GO:0009055">
    <property type="term" value="F:electron transfer activity"/>
    <property type="evidence" value="ECO:0007669"/>
    <property type="project" value="InterPro"/>
</dbReference>
<proteinExistence type="predicted"/>
<dbReference type="EMBL" id="BBML01000002">
    <property type="protein sequence ID" value="GAK96603.1"/>
    <property type="molecule type" value="Genomic_DNA"/>
</dbReference>